<proteinExistence type="inferred from homology"/>
<evidence type="ECO:0000256" key="4">
    <source>
        <dbReference type="SAM" id="Phobius"/>
    </source>
</evidence>
<dbReference type="AlphaFoldDB" id="A0A1I4X825"/>
<dbReference type="Gene3D" id="3.90.550.10">
    <property type="entry name" value="Spore Coat Polysaccharide Biosynthesis Protein SpsA, Chain A"/>
    <property type="match status" value="1"/>
</dbReference>
<organism evidence="6 7">
    <name type="scientific">Flavobacterium succinicans</name>
    <dbReference type="NCBI Taxonomy" id="29536"/>
    <lineage>
        <taxon>Bacteria</taxon>
        <taxon>Pseudomonadati</taxon>
        <taxon>Bacteroidota</taxon>
        <taxon>Flavobacteriia</taxon>
        <taxon>Flavobacteriales</taxon>
        <taxon>Flavobacteriaceae</taxon>
        <taxon>Flavobacterium</taxon>
    </lineage>
</organism>
<reference evidence="7" key="1">
    <citation type="submission" date="2016-10" db="EMBL/GenBank/DDBJ databases">
        <authorList>
            <person name="Varghese N."/>
            <person name="Submissions S."/>
        </authorList>
    </citation>
    <scope>NUCLEOTIDE SEQUENCE [LARGE SCALE GENOMIC DNA]</scope>
    <source>
        <strain evidence="7">DSM 4002</strain>
    </source>
</reference>
<evidence type="ECO:0000259" key="5">
    <source>
        <dbReference type="Pfam" id="PF00535"/>
    </source>
</evidence>
<name>A0A1I4X825_9FLAO</name>
<dbReference type="eggNOG" id="COG1215">
    <property type="taxonomic scope" value="Bacteria"/>
</dbReference>
<comment type="similarity">
    <text evidence="1">Belongs to the glycosyltransferase 2 family.</text>
</comment>
<keyword evidence="3 6" id="KW-0808">Transferase</keyword>
<keyword evidence="4" id="KW-0472">Membrane</keyword>
<evidence type="ECO:0000256" key="1">
    <source>
        <dbReference type="ARBA" id="ARBA00006739"/>
    </source>
</evidence>
<evidence type="ECO:0000256" key="2">
    <source>
        <dbReference type="ARBA" id="ARBA00022676"/>
    </source>
</evidence>
<dbReference type="RefSeq" id="WP_024981300.1">
    <property type="nucleotide sequence ID" value="NZ_CBCRUM010000005.1"/>
</dbReference>
<evidence type="ECO:0000313" key="7">
    <source>
        <dbReference type="Proteomes" id="UP000182961"/>
    </source>
</evidence>
<dbReference type="InterPro" id="IPR001173">
    <property type="entry name" value="Glyco_trans_2-like"/>
</dbReference>
<dbReference type="GO" id="GO:0016757">
    <property type="term" value="F:glycosyltransferase activity"/>
    <property type="evidence" value="ECO:0007669"/>
    <property type="project" value="UniProtKB-KW"/>
</dbReference>
<feature type="transmembrane region" description="Helical" evidence="4">
    <location>
        <begin position="307"/>
        <end position="325"/>
    </location>
</feature>
<dbReference type="SUPFAM" id="SSF53448">
    <property type="entry name" value="Nucleotide-diphospho-sugar transferases"/>
    <property type="match status" value="1"/>
</dbReference>
<evidence type="ECO:0000256" key="3">
    <source>
        <dbReference type="ARBA" id="ARBA00022679"/>
    </source>
</evidence>
<feature type="domain" description="Glycosyltransferase 2-like" evidence="5">
    <location>
        <begin position="43"/>
        <end position="175"/>
    </location>
</feature>
<feature type="transmembrane region" description="Helical" evidence="4">
    <location>
        <begin position="337"/>
        <end position="361"/>
    </location>
</feature>
<feature type="transmembrane region" description="Helical" evidence="4">
    <location>
        <begin position="6"/>
        <end position="24"/>
    </location>
</feature>
<dbReference type="EMBL" id="FOUT01000008">
    <property type="protein sequence ID" value="SFN22118.1"/>
    <property type="molecule type" value="Genomic_DNA"/>
</dbReference>
<keyword evidence="7" id="KW-1185">Reference proteome</keyword>
<dbReference type="STRING" id="29536.FLB_04730"/>
<protein>
    <submittedName>
        <fullName evidence="6">Glycosyltransferase, catalytic subunit of cellulose synthase and poly-beta-1,6-N-acetylglucosamine synthase</fullName>
    </submittedName>
</protein>
<sequence length="368" mass="43093">MFLYLLYFFIALIVIQFVYYIGIFSKFSFTKPEAITPKNIPISVIVCAKNEEENVKEYIPILAQQDYPTFELVLIDDASSDETLEVFEAFEQQYPNIRLVKVKNNEAFWGNKKYAMTLGIKAAKYEHLLFTDADCFPLTKDWITNMSAHFDRDKKIVLGYGGYTKIANSFLNKIIRYETVLTAIQYFSWAKIGKPYMGVGRNLAYKKEVFFSVNGFIEHIQIRSGDDDLFINQAANADNTIIATSPESFTYSEPKKTYKEWFNQKRRHVTTAEHYKTSDQVQLSVFYAAQLLFLLVGVTLLCFQYQWILVASLMAFRYLFSWISFGFGAKKLKEKDIIYWFPLLEIWLIFMQMNIFITNIFSKPVHWK</sequence>
<dbReference type="InterPro" id="IPR029044">
    <property type="entry name" value="Nucleotide-diphossugar_trans"/>
</dbReference>
<gene>
    <name evidence="6" type="ORF">SAMN05444143_10891</name>
</gene>
<keyword evidence="4" id="KW-0812">Transmembrane</keyword>
<keyword evidence="4" id="KW-1133">Transmembrane helix</keyword>
<keyword evidence="2" id="KW-0328">Glycosyltransferase</keyword>
<accession>A0A1I4X825</accession>
<dbReference type="Proteomes" id="UP000182961">
    <property type="component" value="Unassembled WGS sequence"/>
</dbReference>
<dbReference type="PANTHER" id="PTHR43630">
    <property type="entry name" value="POLY-BETA-1,6-N-ACETYL-D-GLUCOSAMINE SYNTHASE"/>
    <property type="match status" value="1"/>
</dbReference>
<evidence type="ECO:0000313" key="6">
    <source>
        <dbReference type="EMBL" id="SFN22118.1"/>
    </source>
</evidence>
<feature type="transmembrane region" description="Helical" evidence="4">
    <location>
        <begin position="283"/>
        <end position="301"/>
    </location>
</feature>
<dbReference type="Pfam" id="PF00535">
    <property type="entry name" value="Glycos_transf_2"/>
    <property type="match status" value="1"/>
</dbReference>
<dbReference type="PANTHER" id="PTHR43630:SF1">
    <property type="entry name" value="POLY-BETA-1,6-N-ACETYL-D-GLUCOSAMINE SYNTHASE"/>
    <property type="match status" value="1"/>
</dbReference>